<proteinExistence type="predicted"/>
<sequence>MIFYIFQYDIDTALCYMIVICYVLIIIKFITNRNEKRKLLKAIDKKQELVNKLEFLNRNRCVGNQPMLKISCNQKNYEVTEYDFIKSPITFKERVFILFCSCFLTNAQRKHVYHDREPLLSIDCEYSPNSLCNSVKQFPTEPMRQITFSDLPSPTEVERSSNLRKARNMINRSSQTNLESMTNNAVSSPADQLLSQDSTPLTEKLTSDKIDDEPLDVLQDLMHRIADSEEEY</sequence>
<dbReference type="RefSeq" id="WP_045152792.1">
    <property type="nucleotide sequence ID" value="NZ_JZSW01000007.1"/>
</dbReference>
<comment type="caution">
    <text evidence="4">The sequence shown here is derived from an EMBL/GenBank/DDBJ whole genome shotgun (WGS) entry which is preliminary data.</text>
</comment>
<evidence type="ECO:0000256" key="1">
    <source>
        <dbReference type="SAM" id="Coils"/>
    </source>
</evidence>
<feature type="region of interest" description="Disordered" evidence="2">
    <location>
        <begin position="174"/>
        <end position="204"/>
    </location>
</feature>
<keyword evidence="3" id="KW-1133">Transmembrane helix</keyword>
<accession>A0ABX5GYL6</accession>
<evidence type="ECO:0000313" key="5">
    <source>
        <dbReference type="Proteomes" id="UP000240989"/>
    </source>
</evidence>
<evidence type="ECO:0000313" key="4">
    <source>
        <dbReference type="EMBL" id="PSX03973.1"/>
    </source>
</evidence>
<protein>
    <submittedName>
        <fullName evidence="4">Uncharacterized protein</fullName>
    </submittedName>
</protein>
<keyword evidence="3" id="KW-0472">Membrane</keyword>
<name>A0ABX5GYL6_PHOAN</name>
<keyword evidence="5" id="KW-1185">Reference proteome</keyword>
<feature type="compositionally biased region" description="Polar residues" evidence="2">
    <location>
        <begin position="174"/>
        <end position="201"/>
    </location>
</feature>
<evidence type="ECO:0000256" key="3">
    <source>
        <dbReference type="SAM" id="Phobius"/>
    </source>
</evidence>
<feature type="coiled-coil region" evidence="1">
    <location>
        <begin position="32"/>
        <end position="59"/>
    </location>
</feature>
<dbReference type="Proteomes" id="UP000240989">
    <property type="component" value="Unassembled WGS sequence"/>
</dbReference>
<gene>
    <name evidence="4" type="ORF">C0W27_20995</name>
</gene>
<keyword evidence="1" id="KW-0175">Coiled coil</keyword>
<keyword evidence="3" id="KW-0812">Transmembrane</keyword>
<dbReference type="EMBL" id="PYOU01000027">
    <property type="protein sequence ID" value="PSX03973.1"/>
    <property type="molecule type" value="Genomic_DNA"/>
</dbReference>
<reference evidence="4 5" key="1">
    <citation type="submission" date="2018-01" db="EMBL/GenBank/DDBJ databases">
        <title>Whole genome sequencing of Histamine producing bacteria.</title>
        <authorList>
            <person name="Butler K."/>
        </authorList>
    </citation>
    <scope>NUCLEOTIDE SEQUENCE [LARGE SCALE GENOMIC DNA]</scope>
    <source>
        <strain evidence="4 5">A6-1</strain>
    </source>
</reference>
<organism evidence="4 5">
    <name type="scientific">Photobacterium angustum</name>
    <dbReference type="NCBI Taxonomy" id="661"/>
    <lineage>
        <taxon>Bacteria</taxon>
        <taxon>Pseudomonadati</taxon>
        <taxon>Pseudomonadota</taxon>
        <taxon>Gammaproteobacteria</taxon>
        <taxon>Vibrionales</taxon>
        <taxon>Vibrionaceae</taxon>
        <taxon>Photobacterium</taxon>
    </lineage>
</organism>
<evidence type="ECO:0000256" key="2">
    <source>
        <dbReference type="SAM" id="MobiDB-lite"/>
    </source>
</evidence>
<feature type="transmembrane region" description="Helical" evidence="3">
    <location>
        <begin position="13"/>
        <end position="31"/>
    </location>
</feature>